<proteinExistence type="predicted"/>
<feature type="domain" description="N-acetyltransferase" evidence="1">
    <location>
        <begin position="2"/>
        <end position="138"/>
    </location>
</feature>
<gene>
    <name evidence="2" type="ORF">SAMN06296010_3279</name>
</gene>
<evidence type="ECO:0000259" key="1">
    <source>
        <dbReference type="PROSITE" id="PS51186"/>
    </source>
</evidence>
<dbReference type="SUPFAM" id="SSF55729">
    <property type="entry name" value="Acyl-CoA N-acyltransferases (Nat)"/>
    <property type="match status" value="1"/>
</dbReference>
<dbReference type="Pfam" id="PF00583">
    <property type="entry name" value="Acetyltransf_1"/>
    <property type="match status" value="1"/>
</dbReference>
<keyword evidence="2" id="KW-0808">Transferase</keyword>
<dbReference type="InterPro" id="IPR000182">
    <property type="entry name" value="GNAT_dom"/>
</dbReference>
<dbReference type="EMBL" id="FXAY01000007">
    <property type="protein sequence ID" value="SMG48209.1"/>
    <property type="molecule type" value="Genomic_DNA"/>
</dbReference>
<reference evidence="3" key="1">
    <citation type="submission" date="2017-04" db="EMBL/GenBank/DDBJ databases">
        <authorList>
            <person name="Varghese N."/>
            <person name="Submissions S."/>
        </authorList>
    </citation>
    <scope>NUCLEOTIDE SEQUENCE [LARGE SCALE GENOMIC DNA]</scope>
    <source>
        <strain evidence="3">VKM Ac-2510</strain>
    </source>
</reference>
<dbReference type="AlphaFoldDB" id="A0A1X7L572"/>
<protein>
    <submittedName>
        <fullName evidence="2">Acetyltransferase (GNAT) family protein</fullName>
    </submittedName>
</protein>
<sequence>MTLVGDLDAQSRAAVAGLDPVTSDERMMTTTIAPIALPTNVIIEENGQVAHARIEVDGELAARGQAALSAADVVFDRIETVPEFRRRGLGRLVMTGLTAWAADNNAATGLLMASVSGRKLYDSLGWSEVAPIVTLRGR</sequence>
<accession>A0A1X7L572</accession>
<dbReference type="RefSeq" id="WP_139824951.1">
    <property type="nucleotide sequence ID" value="NZ_FXAY01000007.1"/>
</dbReference>
<keyword evidence="3" id="KW-1185">Reference proteome</keyword>
<evidence type="ECO:0000313" key="3">
    <source>
        <dbReference type="Proteomes" id="UP000193244"/>
    </source>
</evidence>
<organism evidence="2 3">
    <name type="scientific">Agreia pratensis</name>
    <dbReference type="NCBI Taxonomy" id="150121"/>
    <lineage>
        <taxon>Bacteria</taxon>
        <taxon>Bacillati</taxon>
        <taxon>Actinomycetota</taxon>
        <taxon>Actinomycetes</taxon>
        <taxon>Micrococcales</taxon>
        <taxon>Microbacteriaceae</taxon>
        <taxon>Agreia</taxon>
    </lineage>
</organism>
<dbReference type="PROSITE" id="PS51186">
    <property type="entry name" value="GNAT"/>
    <property type="match status" value="1"/>
</dbReference>
<dbReference type="OrthoDB" id="4966223at2"/>
<dbReference type="InterPro" id="IPR016181">
    <property type="entry name" value="Acyl_CoA_acyltransferase"/>
</dbReference>
<evidence type="ECO:0000313" key="2">
    <source>
        <dbReference type="EMBL" id="SMG48209.1"/>
    </source>
</evidence>
<dbReference type="GO" id="GO:0016747">
    <property type="term" value="F:acyltransferase activity, transferring groups other than amino-acyl groups"/>
    <property type="evidence" value="ECO:0007669"/>
    <property type="project" value="InterPro"/>
</dbReference>
<dbReference type="Proteomes" id="UP000193244">
    <property type="component" value="Unassembled WGS sequence"/>
</dbReference>
<name>A0A1X7L572_9MICO</name>
<dbReference type="Gene3D" id="3.40.630.30">
    <property type="match status" value="1"/>
</dbReference>
<dbReference type="STRING" id="150121.SAMN06296010_3279"/>